<keyword evidence="5" id="KW-1185">Reference proteome</keyword>
<sequence length="111" mass="12067">MHPIRAIKEKIGSAVEDIAVTAPQIVKDAVVASGDKIKDFNAKVLEPEEQKLADDHGYTHGGKREKIAKHLTGISKYEAGAHFIGDHVVNPMRPHHDKDDLPPQPPPPSAT</sequence>
<dbReference type="EMBL" id="CAJNOM010000135">
    <property type="protein sequence ID" value="CAF1116080.1"/>
    <property type="molecule type" value="Genomic_DNA"/>
</dbReference>
<feature type="compositionally biased region" description="Pro residues" evidence="1">
    <location>
        <begin position="102"/>
        <end position="111"/>
    </location>
</feature>
<reference evidence="2" key="1">
    <citation type="submission" date="2021-02" db="EMBL/GenBank/DDBJ databases">
        <authorList>
            <person name="Nowell W R."/>
        </authorList>
    </citation>
    <scope>NUCLEOTIDE SEQUENCE</scope>
</reference>
<evidence type="ECO:0000313" key="6">
    <source>
        <dbReference type="Proteomes" id="UP000663877"/>
    </source>
</evidence>
<organism evidence="2 6">
    <name type="scientific">Adineta steineri</name>
    <dbReference type="NCBI Taxonomy" id="433720"/>
    <lineage>
        <taxon>Eukaryota</taxon>
        <taxon>Metazoa</taxon>
        <taxon>Spiralia</taxon>
        <taxon>Gnathifera</taxon>
        <taxon>Rotifera</taxon>
        <taxon>Eurotatoria</taxon>
        <taxon>Bdelloidea</taxon>
        <taxon>Adinetida</taxon>
        <taxon>Adinetidae</taxon>
        <taxon>Adineta</taxon>
    </lineage>
</organism>
<dbReference type="EMBL" id="CAJNOM010000045">
    <property type="protein sequence ID" value="CAF0906270.1"/>
    <property type="molecule type" value="Genomic_DNA"/>
</dbReference>
<evidence type="ECO:0000313" key="2">
    <source>
        <dbReference type="EMBL" id="CAF0775333.1"/>
    </source>
</evidence>
<dbReference type="AlphaFoldDB" id="A0A813R3E5"/>
<dbReference type="EMBL" id="CAJNOI010000009">
    <property type="protein sequence ID" value="CAF0775333.1"/>
    <property type="molecule type" value="Genomic_DNA"/>
</dbReference>
<accession>A0A813R3E5</accession>
<evidence type="ECO:0000256" key="1">
    <source>
        <dbReference type="SAM" id="MobiDB-lite"/>
    </source>
</evidence>
<evidence type="ECO:0000313" key="3">
    <source>
        <dbReference type="EMBL" id="CAF0906270.1"/>
    </source>
</evidence>
<protein>
    <submittedName>
        <fullName evidence="2">Uncharacterized protein</fullName>
    </submittedName>
</protein>
<dbReference type="Proteomes" id="UP000663877">
    <property type="component" value="Unassembled WGS sequence"/>
</dbReference>
<proteinExistence type="predicted"/>
<dbReference type="OrthoDB" id="9993149at2759"/>
<evidence type="ECO:0000313" key="4">
    <source>
        <dbReference type="EMBL" id="CAF1116080.1"/>
    </source>
</evidence>
<dbReference type="Proteomes" id="UP000663832">
    <property type="component" value="Unassembled WGS sequence"/>
</dbReference>
<feature type="region of interest" description="Disordered" evidence="1">
    <location>
        <begin position="85"/>
        <end position="111"/>
    </location>
</feature>
<evidence type="ECO:0000313" key="5">
    <source>
        <dbReference type="Proteomes" id="UP000663832"/>
    </source>
</evidence>
<comment type="caution">
    <text evidence="2">The sequence shown here is derived from an EMBL/GenBank/DDBJ whole genome shotgun (WGS) entry which is preliminary data.</text>
</comment>
<name>A0A813R3E5_9BILA</name>
<gene>
    <name evidence="2" type="ORF">BJG266_LOCUS3808</name>
    <name evidence="4" type="ORF">QVE165_LOCUS21124</name>
    <name evidence="3" type="ORF">QVE165_LOCUS9753</name>
</gene>